<dbReference type="PANTHER" id="PTHR31340:SF3">
    <property type="entry name" value="MITOCHONDRIAL GENOME MAINTENANCE EXONUCLEASE 1"/>
    <property type="match status" value="1"/>
</dbReference>
<evidence type="ECO:0000313" key="2">
    <source>
        <dbReference type="Proteomes" id="UP000283509"/>
    </source>
</evidence>
<dbReference type="GO" id="GO:0008297">
    <property type="term" value="F:single-stranded DNA exodeoxyribonuclease activity"/>
    <property type="evidence" value="ECO:0007669"/>
    <property type="project" value="TreeGrafter"/>
</dbReference>
<dbReference type="Proteomes" id="UP000283509">
    <property type="component" value="Unassembled WGS sequence"/>
</dbReference>
<dbReference type="STRING" id="6689.A0A423U5N0"/>
<dbReference type="GO" id="GO:0005739">
    <property type="term" value="C:mitochondrion"/>
    <property type="evidence" value="ECO:0007669"/>
    <property type="project" value="TreeGrafter"/>
</dbReference>
<keyword evidence="2" id="KW-1185">Reference proteome</keyword>
<name>A0A423U5N0_PENVA</name>
<dbReference type="GO" id="GO:0006264">
    <property type="term" value="P:mitochondrial DNA replication"/>
    <property type="evidence" value="ECO:0007669"/>
    <property type="project" value="TreeGrafter"/>
</dbReference>
<dbReference type="EMBL" id="QCYY01000609">
    <property type="protein sequence ID" value="ROT84016.1"/>
    <property type="molecule type" value="Genomic_DNA"/>
</dbReference>
<evidence type="ECO:0008006" key="3">
    <source>
        <dbReference type="Google" id="ProtNLM"/>
    </source>
</evidence>
<sequence length="190" mass="21687">MPLPNRIALEKWKAKMIKELGEEGFNKYRQELLDRGKLLHGCIQSELSGMTLSSDQTQAVSGFWTSVRHVIPNVSEVQVLESRIIHPYLYYQGAVDCVGSYKMEDIGETKLSVKSMFDDPLQVVAYLGALNFDGNYRLRQPIESAMLVVAYDTGLPAHIHILSKSDCEHYWRMWCTRLSQFWTQLAANPS</sequence>
<reference evidence="1 2" key="1">
    <citation type="submission" date="2018-04" db="EMBL/GenBank/DDBJ databases">
        <authorList>
            <person name="Zhang X."/>
            <person name="Yuan J."/>
            <person name="Li F."/>
            <person name="Xiang J."/>
        </authorList>
    </citation>
    <scope>NUCLEOTIDE SEQUENCE [LARGE SCALE GENOMIC DNA]</scope>
    <source>
        <tissue evidence="1">Muscle</tissue>
    </source>
</reference>
<proteinExistence type="predicted"/>
<reference evidence="1 2" key="2">
    <citation type="submission" date="2019-01" db="EMBL/GenBank/DDBJ databases">
        <title>The decoding of complex shrimp genome reveals the adaptation for benthos swimmer, frequently molting mechanism and breeding impact on genome.</title>
        <authorList>
            <person name="Sun Y."/>
            <person name="Gao Y."/>
            <person name="Yu Y."/>
        </authorList>
    </citation>
    <scope>NUCLEOTIDE SEQUENCE [LARGE SCALE GENOMIC DNA]</scope>
    <source>
        <tissue evidence="1">Muscle</tissue>
    </source>
</reference>
<comment type="caution">
    <text evidence="1">The sequence shown here is derived from an EMBL/GenBank/DDBJ whole genome shotgun (WGS) entry which is preliminary data.</text>
</comment>
<gene>
    <name evidence="1" type="ORF">C7M84_022805</name>
</gene>
<organism evidence="1 2">
    <name type="scientific">Penaeus vannamei</name>
    <name type="common">Whiteleg shrimp</name>
    <name type="synonym">Litopenaeus vannamei</name>
    <dbReference type="NCBI Taxonomy" id="6689"/>
    <lineage>
        <taxon>Eukaryota</taxon>
        <taxon>Metazoa</taxon>
        <taxon>Ecdysozoa</taxon>
        <taxon>Arthropoda</taxon>
        <taxon>Crustacea</taxon>
        <taxon>Multicrustacea</taxon>
        <taxon>Malacostraca</taxon>
        <taxon>Eumalacostraca</taxon>
        <taxon>Eucarida</taxon>
        <taxon>Decapoda</taxon>
        <taxon>Dendrobranchiata</taxon>
        <taxon>Penaeoidea</taxon>
        <taxon>Penaeidae</taxon>
        <taxon>Penaeus</taxon>
    </lineage>
</organism>
<accession>A0A423U5N0</accession>
<dbReference type="AlphaFoldDB" id="A0A423U5N0"/>
<dbReference type="OrthoDB" id="5777131at2759"/>
<protein>
    <recommendedName>
        <fullName evidence="3">Mitochondrial genome maintenance exonuclease 1</fullName>
    </recommendedName>
</protein>
<dbReference type="PANTHER" id="PTHR31340">
    <property type="entry name" value="MITOCHONDRIAL GENOME MAINTENANCE EXONUCLEASE 1"/>
    <property type="match status" value="1"/>
</dbReference>
<evidence type="ECO:0000313" key="1">
    <source>
        <dbReference type="EMBL" id="ROT84016.1"/>
    </source>
</evidence>